<dbReference type="RefSeq" id="XP_022507244.1">
    <property type="nucleotide sequence ID" value="XM_022660478.1"/>
</dbReference>
<feature type="active site" description="Charge relay system" evidence="3">
    <location>
        <position position="217"/>
    </location>
</feature>
<dbReference type="Pfam" id="PF01425">
    <property type="entry name" value="Amidase"/>
    <property type="match status" value="1"/>
</dbReference>
<comment type="caution">
    <text evidence="5">The sequence shown here is derived from an EMBL/GenBank/DDBJ whole genome shotgun (WGS) entry which is preliminary data.</text>
</comment>
<evidence type="ECO:0000256" key="3">
    <source>
        <dbReference type="PIRSR" id="PIRSR001221-1"/>
    </source>
</evidence>
<comment type="similarity">
    <text evidence="1">Belongs to the amidase family.</text>
</comment>
<name>A0A177EW61_9EURO</name>
<feature type="active site" description="Acyl-ester intermediate" evidence="3">
    <location>
        <position position="241"/>
    </location>
</feature>
<dbReference type="GeneID" id="34605680"/>
<feature type="domain" description="Amidase" evidence="4">
    <location>
        <begin position="87"/>
        <end position="548"/>
    </location>
</feature>
<feature type="active site" description="Charge relay system" evidence="3">
    <location>
        <position position="142"/>
    </location>
</feature>
<keyword evidence="6" id="KW-1185">Reference proteome</keyword>
<sequence>MSPPFQINDWRQAAADARRTLEASIPEAWRLPSDLKIVAEEGKLPPEDPRVLRCGILDALDLEITSIRDVEQLRSSFASGKYTAVQVATAFCKRAAIAHQCTSCLTCFFPEQAIQRARDLDAHREQHGTVTGPMHGIPVSLKDMFDIAGQPTTLGLVSWLPNIASKNSDVADAILAAGGILYAKTGCSQACLMVESINNIFGAIRNPYNLSLSVGGSTGGEGALIASKGSIIGSGTDGGGSLRFPAMFCGLWALKCSKGRLSCRGLGLMIDGNESVNAGLGPLAKTVSGLEWWMRIQLATEPWKVDPGCVPMAWGIQEAHLPTSKLVIAVLRDDGVVAPTKPVRRALEQVASALVAGGHRVVELPAEKLKTLHRRGTACVMKSNVQNGGRGVMKHIQASGEPVVPRTATGSSDSLLTTEEVFANHIERGQIAYEYATLWQEYGMDAILTPAVAHPAPPHGKYISNSYATIYNMLDYTTGSIPVTTVSRDDSPEREWLDQTPYPRVEPVRFPYDLGDNEMKELFTSAEVFENAPVGVQIVCQRLREEKCIGVMKEIERLLEFSS</sequence>
<accession>A0A177EW61</accession>
<proteinExistence type="inferred from homology"/>
<dbReference type="EMBL" id="LVKK01000123">
    <property type="protein sequence ID" value="OAG35292.1"/>
    <property type="molecule type" value="Genomic_DNA"/>
</dbReference>
<dbReference type="InterPro" id="IPR036928">
    <property type="entry name" value="AS_sf"/>
</dbReference>
<dbReference type="PANTHER" id="PTHR46072">
    <property type="entry name" value="AMIDASE-RELATED-RELATED"/>
    <property type="match status" value="1"/>
</dbReference>
<dbReference type="AlphaFoldDB" id="A0A177EW61"/>
<evidence type="ECO:0000256" key="2">
    <source>
        <dbReference type="ARBA" id="ARBA00022801"/>
    </source>
</evidence>
<evidence type="ECO:0000313" key="6">
    <source>
        <dbReference type="Proteomes" id="UP000077002"/>
    </source>
</evidence>
<gene>
    <name evidence="5" type="ORF">AYO21_10564</name>
</gene>
<dbReference type="OrthoDB" id="6428749at2759"/>
<keyword evidence="2" id="KW-0378">Hydrolase</keyword>
<evidence type="ECO:0000259" key="4">
    <source>
        <dbReference type="Pfam" id="PF01425"/>
    </source>
</evidence>
<evidence type="ECO:0000256" key="1">
    <source>
        <dbReference type="ARBA" id="ARBA00009199"/>
    </source>
</evidence>
<dbReference type="Gene3D" id="3.90.1300.10">
    <property type="entry name" value="Amidase signature (AS) domain"/>
    <property type="match status" value="1"/>
</dbReference>
<keyword evidence="5" id="KW-0436">Ligase</keyword>
<dbReference type="InterPro" id="IPR023631">
    <property type="entry name" value="Amidase_dom"/>
</dbReference>
<reference evidence="5 6" key="1">
    <citation type="submission" date="2016-03" db="EMBL/GenBank/DDBJ databases">
        <title>Draft genome sequence of the Fonsecaea monophora CBS 269.37.</title>
        <authorList>
            <person name="Bombassaro A."/>
            <person name="Vinicius W.A."/>
            <person name="De Hoog S."/>
            <person name="Sun J."/>
            <person name="Souza E.M."/>
            <person name="Raittz R.T."/>
            <person name="Costa F."/>
            <person name="Leao A.C."/>
            <person name="Tadra-Sfeir M.Z."/>
            <person name="Baura V."/>
            <person name="Balsanelli E."/>
            <person name="Pedrosa F.O."/>
            <person name="Moreno L.F."/>
            <person name="Steffens M.B."/>
            <person name="Xi L."/>
            <person name="Bocca A.L."/>
            <person name="Felipe M.S."/>
            <person name="Teixeira M."/>
            <person name="Telles Filho F.Q."/>
            <person name="Azevedo C.M."/>
            <person name="Gomes R."/>
            <person name="Vicente V.A."/>
        </authorList>
    </citation>
    <scope>NUCLEOTIDE SEQUENCE [LARGE SCALE GENOMIC DNA]</scope>
    <source>
        <strain evidence="5 6">CBS 269.37</strain>
    </source>
</reference>
<evidence type="ECO:0000313" key="5">
    <source>
        <dbReference type="EMBL" id="OAG35292.1"/>
    </source>
</evidence>
<dbReference type="PIRSF" id="PIRSF001221">
    <property type="entry name" value="Amidase_fungi"/>
    <property type="match status" value="1"/>
</dbReference>
<dbReference type="GO" id="GO:0016787">
    <property type="term" value="F:hydrolase activity"/>
    <property type="evidence" value="ECO:0007669"/>
    <property type="project" value="UniProtKB-KW"/>
</dbReference>
<dbReference type="GO" id="GO:0016874">
    <property type="term" value="F:ligase activity"/>
    <property type="evidence" value="ECO:0007669"/>
    <property type="project" value="UniProtKB-KW"/>
</dbReference>
<dbReference type="PANTHER" id="PTHR46072:SF1">
    <property type="entry name" value="AMIDASE"/>
    <property type="match status" value="1"/>
</dbReference>
<organism evidence="5 6">
    <name type="scientific">Fonsecaea monophora</name>
    <dbReference type="NCBI Taxonomy" id="254056"/>
    <lineage>
        <taxon>Eukaryota</taxon>
        <taxon>Fungi</taxon>
        <taxon>Dikarya</taxon>
        <taxon>Ascomycota</taxon>
        <taxon>Pezizomycotina</taxon>
        <taxon>Eurotiomycetes</taxon>
        <taxon>Chaetothyriomycetidae</taxon>
        <taxon>Chaetothyriales</taxon>
        <taxon>Herpotrichiellaceae</taxon>
        <taxon>Fonsecaea</taxon>
    </lineage>
</organism>
<dbReference type="Proteomes" id="UP000077002">
    <property type="component" value="Unassembled WGS sequence"/>
</dbReference>
<protein>
    <submittedName>
        <fullName evidence="5">Phosphoribosylamine-glycine ligase</fullName>
    </submittedName>
</protein>
<dbReference type="SUPFAM" id="SSF75304">
    <property type="entry name" value="Amidase signature (AS) enzymes"/>
    <property type="match status" value="1"/>
</dbReference>